<evidence type="ECO:0000256" key="10">
    <source>
        <dbReference type="ARBA" id="ARBA00023180"/>
    </source>
</evidence>
<evidence type="ECO:0000256" key="2">
    <source>
        <dbReference type="ARBA" id="ARBA00022475"/>
    </source>
</evidence>
<dbReference type="PRINTS" id="PR00252">
    <property type="entry name" value="NRIONCHANNEL"/>
</dbReference>
<dbReference type="AlphaFoldDB" id="A0A4U5MJL9"/>
<keyword evidence="6 15" id="KW-0406">Ion transport</keyword>
<feature type="domain" description="Neurotransmitter-gated ion-channel ligand-binding" evidence="17">
    <location>
        <begin position="42"/>
        <end position="243"/>
    </location>
</feature>
<evidence type="ECO:0000313" key="20">
    <source>
        <dbReference type="Proteomes" id="UP000298663"/>
    </source>
</evidence>
<keyword evidence="11" id="KW-0628">Postsynaptic cell membrane</keyword>
<comment type="subcellular location">
    <subcellularLocation>
        <location evidence="14">Postsynaptic cell membrane</location>
        <topology evidence="14">Multi-pass membrane protein</topology>
    </subcellularLocation>
</comment>
<feature type="transmembrane region" description="Helical" evidence="15">
    <location>
        <begin position="529"/>
        <end position="549"/>
    </location>
</feature>
<dbReference type="Pfam" id="PF02932">
    <property type="entry name" value="Neur_chan_memb"/>
    <property type="match status" value="1"/>
</dbReference>
<dbReference type="InterPro" id="IPR018000">
    <property type="entry name" value="Neurotransmitter_ion_chnl_CS"/>
</dbReference>
<dbReference type="InterPro" id="IPR002394">
    <property type="entry name" value="Nicotinic_acetylcholine_rcpt"/>
</dbReference>
<keyword evidence="12" id="KW-1071">Ligand-gated ion channel</keyword>
<evidence type="ECO:0000256" key="3">
    <source>
        <dbReference type="ARBA" id="ARBA00022692"/>
    </source>
</evidence>
<dbReference type="PANTHER" id="PTHR18945">
    <property type="entry name" value="NEUROTRANSMITTER GATED ION CHANNEL"/>
    <property type="match status" value="1"/>
</dbReference>
<sequence length="581" mass="66930">MLLNWKDKYEQRSVKKIKKITFKKERLCNSIQHPLSHIDEDEERLVIDMFKDYNRLIRPAKNINSSAVVVEFGLSLILLINVDEKNQIMQSSVWLTLKWNDCQFDWDPTEFGGIENMRVPEDRVWVPDIVLFNNADGNYEVSYHSNVVVDYHGDVMWVPPAIYKSSCRIDVEYFPFDEQTCVLVFGSWTYNSNEVKLNWYNNKKFVELNDYSYSGIWDVIDVPCQIVHNSSKIEFQIVIRRKTLFYTVILIIPTVLMAFLSMMVFYLPAECSEKITLAISILLALVVFLLLVSKILPPTSDTIPLMAKYLLLTFILNIVTIMVTVIIINVYFRSASTHHMPQLVRSIFLDFLPQILMIKRPERIPIFNGYFMEEYCAEEIIDASLVIPSMTATILPFLQVGRTNPLNVNLAPRTPSQKLSRFKQLSRRFTTSMKTKSKPHLSADAARLADDGGDTSPRAHSRKFFCPEPEPSGSGYDDPSTVAERHRISQELMATVHSIAYIANHMKTEMNDKKIRDDWKYIAMVIDRLLLVVFFGITLGGTVGIILSAPHVFDFVDQEEVIKRLIASNEQEQALNQMFNS</sequence>
<keyword evidence="8" id="KW-1015">Disulfide bond</keyword>
<evidence type="ECO:0008006" key="21">
    <source>
        <dbReference type="Google" id="ProtNLM"/>
    </source>
</evidence>
<evidence type="ECO:0000256" key="13">
    <source>
        <dbReference type="ARBA" id="ARBA00023303"/>
    </source>
</evidence>
<keyword evidence="10" id="KW-0325">Glycoprotein</keyword>
<evidence type="ECO:0000313" key="19">
    <source>
        <dbReference type="EMBL" id="TKR69551.1"/>
    </source>
</evidence>
<evidence type="ECO:0000259" key="17">
    <source>
        <dbReference type="Pfam" id="PF02931"/>
    </source>
</evidence>
<evidence type="ECO:0000256" key="9">
    <source>
        <dbReference type="ARBA" id="ARBA00023170"/>
    </source>
</evidence>
<keyword evidence="13 15" id="KW-0407">Ion channel</keyword>
<keyword evidence="20" id="KW-1185">Reference proteome</keyword>
<evidence type="ECO:0000256" key="12">
    <source>
        <dbReference type="ARBA" id="ARBA00023286"/>
    </source>
</evidence>
<dbReference type="InterPro" id="IPR006029">
    <property type="entry name" value="Neurotrans-gated_channel_TM"/>
</dbReference>
<keyword evidence="7 15" id="KW-0472">Membrane</keyword>
<feature type="transmembrane region" description="Helical" evidence="15">
    <location>
        <begin position="244"/>
        <end position="269"/>
    </location>
</feature>
<protein>
    <recommendedName>
        <fullName evidence="21">Neurotransmitter-gated ion-channel ligand-binding domain-containing protein</fullName>
    </recommendedName>
</protein>
<evidence type="ECO:0000256" key="5">
    <source>
        <dbReference type="ARBA" id="ARBA00023018"/>
    </source>
</evidence>
<dbReference type="Proteomes" id="UP000298663">
    <property type="component" value="Unassembled WGS sequence"/>
</dbReference>
<dbReference type="CDD" id="cd19032">
    <property type="entry name" value="LGIC_ECD_nAChR_proto_beta-like"/>
    <property type="match status" value="1"/>
</dbReference>
<keyword evidence="9" id="KW-0675">Receptor</keyword>
<dbReference type="SUPFAM" id="SSF90112">
    <property type="entry name" value="Neurotransmitter-gated ion-channel transmembrane pore"/>
    <property type="match status" value="1"/>
</dbReference>
<dbReference type="FunFam" id="1.20.58.390:FF:000038">
    <property type="entry name" value="Acetylcholine receptor subunit beta-like 1"/>
    <property type="match status" value="1"/>
</dbReference>
<dbReference type="FunFam" id="2.70.170.10:FF:000013">
    <property type="entry name" value="Acetylcholine receptor subunit alpha"/>
    <property type="match status" value="1"/>
</dbReference>
<dbReference type="PRINTS" id="PR00254">
    <property type="entry name" value="NICOTINICR"/>
</dbReference>
<evidence type="ECO:0000259" key="18">
    <source>
        <dbReference type="Pfam" id="PF02932"/>
    </source>
</evidence>
<keyword evidence="3 15" id="KW-0812">Transmembrane</keyword>
<dbReference type="InterPro" id="IPR036734">
    <property type="entry name" value="Neur_chan_lig-bd_sf"/>
</dbReference>
<keyword evidence="1 15" id="KW-0813">Transport</keyword>
<dbReference type="GO" id="GO:0022848">
    <property type="term" value="F:acetylcholine-gated monoatomic cation-selective channel activity"/>
    <property type="evidence" value="ECO:0007669"/>
    <property type="project" value="InterPro"/>
</dbReference>
<evidence type="ECO:0000256" key="15">
    <source>
        <dbReference type="RuleBase" id="RU000687"/>
    </source>
</evidence>
<evidence type="ECO:0000256" key="1">
    <source>
        <dbReference type="ARBA" id="ARBA00022448"/>
    </source>
</evidence>
<dbReference type="PROSITE" id="PS00236">
    <property type="entry name" value="NEUROTR_ION_CHANNEL"/>
    <property type="match status" value="1"/>
</dbReference>
<dbReference type="InterPro" id="IPR038050">
    <property type="entry name" value="Neuro_actylchol_rec"/>
</dbReference>
<dbReference type="Pfam" id="PF02931">
    <property type="entry name" value="Neur_chan_LBD"/>
    <property type="match status" value="1"/>
</dbReference>
<evidence type="ECO:0000256" key="11">
    <source>
        <dbReference type="ARBA" id="ARBA00023257"/>
    </source>
</evidence>
<dbReference type="GO" id="GO:0004888">
    <property type="term" value="F:transmembrane signaling receptor activity"/>
    <property type="evidence" value="ECO:0007669"/>
    <property type="project" value="InterPro"/>
</dbReference>
<evidence type="ECO:0000256" key="14">
    <source>
        <dbReference type="ARBA" id="ARBA00034104"/>
    </source>
</evidence>
<accession>A0A4U5MJL9</accession>
<gene>
    <name evidence="19" type="ORF">L596_021694</name>
</gene>
<evidence type="ECO:0000256" key="8">
    <source>
        <dbReference type="ARBA" id="ARBA00023157"/>
    </source>
</evidence>
<keyword evidence="2" id="KW-1003">Cell membrane</keyword>
<evidence type="ECO:0000256" key="6">
    <source>
        <dbReference type="ARBA" id="ARBA00023065"/>
    </source>
</evidence>
<evidence type="ECO:0000256" key="7">
    <source>
        <dbReference type="ARBA" id="ARBA00023136"/>
    </source>
</evidence>
<dbReference type="OrthoDB" id="5975154at2759"/>
<dbReference type="CDD" id="cd19064">
    <property type="entry name" value="LGIC_TM_nAChR"/>
    <property type="match status" value="1"/>
</dbReference>
<comment type="caution">
    <text evidence="19">The sequence shown here is derived from an EMBL/GenBank/DDBJ whole genome shotgun (WGS) entry which is preliminary data.</text>
</comment>
<dbReference type="Gene3D" id="2.70.170.10">
    <property type="entry name" value="Neurotransmitter-gated ion-channel ligand-binding domain"/>
    <property type="match status" value="1"/>
</dbReference>
<dbReference type="InterPro" id="IPR006202">
    <property type="entry name" value="Neur_chan_lig-bd"/>
</dbReference>
<organism evidence="19 20">
    <name type="scientific">Steinernema carpocapsae</name>
    <name type="common">Entomopathogenic nematode</name>
    <dbReference type="NCBI Taxonomy" id="34508"/>
    <lineage>
        <taxon>Eukaryota</taxon>
        <taxon>Metazoa</taxon>
        <taxon>Ecdysozoa</taxon>
        <taxon>Nematoda</taxon>
        <taxon>Chromadorea</taxon>
        <taxon>Rhabditida</taxon>
        <taxon>Tylenchina</taxon>
        <taxon>Panagrolaimomorpha</taxon>
        <taxon>Strongyloidoidea</taxon>
        <taxon>Steinernematidae</taxon>
        <taxon>Steinernema</taxon>
    </lineage>
</organism>
<keyword evidence="5" id="KW-0770">Synapse</keyword>
<evidence type="ECO:0000256" key="16">
    <source>
        <dbReference type="SAM" id="MobiDB-lite"/>
    </source>
</evidence>
<dbReference type="SUPFAM" id="SSF63712">
    <property type="entry name" value="Nicotinic receptor ligand binding domain-like"/>
    <property type="match status" value="1"/>
</dbReference>
<proteinExistence type="inferred from homology"/>
<reference evidence="19 20" key="2">
    <citation type="journal article" date="2019" name="G3 (Bethesda)">
        <title>Hybrid Assembly of the Genome of the Entomopathogenic Nematode Steinernema carpocapsae Identifies the X-Chromosome.</title>
        <authorList>
            <person name="Serra L."/>
            <person name="Macchietto M."/>
            <person name="Macias-Munoz A."/>
            <person name="McGill C.J."/>
            <person name="Rodriguez I.M."/>
            <person name="Rodriguez B."/>
            <person name="Murad R."/>
            <person name="Mortazavi A."/>
        </authorList>
    </citation>
    <scope>NUCLEOTIDE SEQUENCE [LARGE SCALE GENOMIC DNA]</scope>
    <source>
        <strain evidence="19 20">ALL</strain>
    </source>
</reference>
<dbReference type="InterPro" id="IPR036719">
    <property type="entry name" value="Neuro-gated_channel_TM_sf"/>
</dbReference>
<feature type="transmembrane region" description="Helical" evidence="15">
    <location>
        <begin position="309"/>
        <end position="332"/>
    </location>
</feature>
<feature type="transmembrane region" description="Helical" evidence="15">
    <location>
        <begin position="275"/>
        <end position="297"/>
    </location>
</feature>
<feature type="region of interest" description="Disordered" evidence="16">
    <location>
        <begin position="431"/>
        <end position="479"/>
    </location>
</feature>
<feature type="domain" description="Neurotransmitter-gated ion-channel transmembrane" evidence="18">
    <location>
        <begin position="250"/>
        <end position="545"/>
    </location>
</feature>
<name>A0A4U5MJL9_STECR</name>
<dbReference type="EMBL" id="AZBU02000007">
    <property type="protein sequence ID" value="TKR69551.1"/>
    <property type="molecule type" value="Genomic_DNA"/>
</dbReference>
<reference evidence="19 20" key="1">
    <citation type="journal article" date="2015" name="Genome Biol.">
        <title>Comparative genomics of Steinernema reveals deeply conserved gene regulatory networks.</title>
        <authorList>
            <person name="Dillman A.R."/>
            <person name="Macchietto M."/>
            <person name="Porter C.F."/>
            <person name="Rogers A."/>
            <person name="Williams B."/>
            <person name="Antoshechkin I."/>
            <person name="Lee M.M."/>
            <person name="Goodwin Z."/>
            <person name="Lu X."/>
            <person name="Lewis E.E."/>
            <person name="Goodrich-Blair H."/>
            <person name="Stock S.P."/>
            <person name="Adams B.J."/>
            <person name="Sternberg P.W."/>
            <person name="Mortazavi A."/>
        </authorList>
    </citation>
    <scope>NUCLEOTIDE SEQUENCE [LARGE SCALE GENOMIC DNA]</scope>
    <source>
        <strain evidence="19 20">ALL</strain>
    </source>
</reference>
<keyword evidence="4 15" id="KW-1133">Transmembrane helix</keyword>
<comment type="similarity">
    <text evidence="15">Belongs to the ligand-gated ion channel (TC 1.A.9) family.</text>
</comment>
<dbReference type="GO" id="GO:0045211">
    <property type="term" value="C:postsynaptic membrane"/>
    <property type="evidence" value="ECO:0007669"/>
    <property type="project" value="UniProtKB-SubCell"/>
</dbReference>
<evidence type="ECO:0000256" key="4">
    <source>
        <dbReference type="ARBA" id="ARBA00022989"/>
    </source>
</evidence>
<dbReference type="Gene3D" id="1.20.58.390">
    <property type="entry name" value="Neurotransmitter-gated ion-channel transmembrane domain"/>
    <property type="match status" value="2"/>
</dbReference>
<dbReference type="InterPro" id="IPR006201">
    <property type="entry name" value="Neur_channel"/>
</dbReference>